<dbReference type="PROSITE" id="PS50064">
    <property type="entry name" value="ZF_PARP_2"/>
    <property type="match status" value="1"/>
</dbReference>
<keyword evidence="4" id="KW-0862">Zinc</keyword>
<reference evidence="8" key="2">
    <citation type="submission" date="2023-04" db="EMBL/GenBank/DDBJ databases">
        <authorList>
            <person name="Bruccoleri R.E."/>
            <person name="Oakeley E.J."/>
            <person name="Faust A.-M."/>
            <person name="Dessus-Babus S."/>
            <person name="Altorfer M."/>
            <person name="Burckhardt D."/>
            <person name="Oertli M."/>
            <person name="Naumann U."/>
            <person name="Petersen F."/>
            <person name="Wong J."/>
        </authorList>
    </citation>
    <scope>NUCLEOTIDE SEQUENCE</scope>
    <source>
        <strain evidence="8">GSM-AAB239-AS_SAM_17_03QT</strain>
        <tissue evidence="8">Leaf</tissue>
    </source>
</reference>
<dbReference type="InterPro" id="IPR006549">
    <property type="entry name" value="HAD-SF_hydro_IIIA"/>
</dbReference>
<dbReference type="Pfam" id="PF08645">
    <property type="entry name" value="PNK3P"/>
    <property type="match status" value="1"/>
</dbReference>
<dbReference type="GO" id="GO:0046404">
    <property type="term" value="F:ATP-dependent polydeoxyribonucleotide 5'-hydroxyl-kinase activity"/>
    <property type="evidence" value="ECO:0007669"/>
    <property type="project" value="TreeGrafter"/>
</dbReference>
<feature type="region of interest" description="Disordered" evidence="6">
    <location>
        <begin position="118"/>
        <end position="173"/>
    </location>
</feature>
<evidence type="ECO:0000256" key="1">
    <source>
        <dbReference type="ARBA" id="ARBA00004123"/>
    </source>
</evidence>
<protein>
    <submittedName>
        <fullName evidence="8">Polynucleotide 3'-phosphatase ZDP isoform X2</fullName>
    </submittedName>
</protein>
<proteinExistence type="predicted"/>
<dbReference type="InterPro" id="IPR036412">
    <property type="entry name" value="HAD-like_sf"/>
</dbReference>
<evidence type="ECO:0000313" key="9">
    <source>
        <dbReference type="Proteomes" id="UP001140949"/>
    </source>
</evidence>
<feature type="domain" description="PARP-type" evidence="7">
    <location>
        <begin position="40"/>
        <end position="116"/>
    </location>
</feature>
<evidence type="ECO:0000256" key="2">
    <source>
        <dbReference type="ARBA" id="ARBA00022723"/>
    </source>
</evidence>
<sequence>MLNISFSRLSLLSPQTLISRFHTLSLSAPLPMSSSSAATVVAEYAKSSRSSCKGCGKPIASGSLRLGLSSKDPRGFDLVKWHHLDCFPPKSRPLTPSKEIKGFSSLKGSDQEALRNLKAATPSKGDSSVKKNLKRDEPELVELERNAKKAKAQDKDEDGHEEIEEKSLETTKSSGAGELEISFSIDDVKNMYKDASLAPNWKSFKTIIFREAEDGLHDSEKVAAFDFDGCLVNTSVKRSGPDAWSLMYPSIPEKLQELYNSGYKLVIFTNESNIERWKAKRQQAVDSKIGRLNGFLKRVKVPMQVFIACGLGKNKYQIDDPFRKPKPGMWKIMTEHFNSGIAIDMDQSFYVGDAAGRVNDHSDADIRFAQAVGLKFHLPEEFFGA</sequence>
<dbReference type="GO" id="GO:0003690">
    <property type="term" value="F:double-stranded DNA binding"/>
    <property type="evidence" value="ECO:0007669"/>
    <property type="project" value="TreeGrafter"/>
</dbReference>
<dbReference type="SUPFAM" id="SSF56784">
    <property type="entry name" value="HAD-like"/>
    <property type="match status" value="1"/>
</dbReference>
<reference evidence="8" key="1">
    <citation type="journal article" date="2023" name="GigaByte">
        <title>Genome assembly of the bearded iris, Iris pallida Lam.</title>
        <authorList>
            <person name="Bruccoleri R.E."/>
            <person name="Oakeley E.J."/>
            <person name="Faust A.M.E."/>
            <person name="Altorfer M."/>
            <person name="Dessus-Babus S."/>
            <person name="Burckhardt D."/>
            <person name="Oertli M."/>
            <person name="Naumann U."/>
            <person name="Petersen F."/>
            <person name="Wong J."/>
        </authorList>
    </citation>
    <scope>NUCLEOTIDE SEQUENCE</scope>
    <source>
        <strain evidence="8">GSM-AAB239-AS_SAM_17_03QT</strain>
    </source>
</reference>
<dbReference type="GO" id="GO:0046403">
    <property type="term" value="F:polynucleotide 3'-phosphatase activity"/>
    <property type="evidence" value="ECO:0007669"/>
    <property type="project" value="TreeGrafter"/>
</dbReference>
<dbReference type="GO" id="GO:0005634">
    <property type="term" value="C:nucleus"/>
    <property type="evidence" value="ECO:0007669"/>
    <property type="project" value="UniProtKB-SubCell"/>
</dbReference>
<evidence type="ECO:0000259" key="7">
    <source>
        <dbReference type="PROSITE" id="PS50064"/>
    </source>
</evidence>
<organism evidence="8 9">
    <name type="scientific">Iris pallida</name>
    <name type="common">Sweet iris</name>
    <dbReference type="NCBI Taxonomy" id="29817"/>
    <lineage>
        <taxon>Eukaryota</taxon>
        <taxon>Viridiplantae</taxon>
        <taxon>Streptophyta</taxon>
        <taxon>Embryophyta</taxon>
        <taxon>Tracheophyta</taxon>
        <taxon>Spermatophyta</taxon>
        <taxon>Magnoliopsida</taxon>
        <taxon>Liliopsida</taxon>
        <taxon>Asparagales</taxon>
        <taxon>Iridaceae</taxon>
        <taxon>Iridoideae</taxon>
        <taxon>Irideae</taxon>
        <taxon>Iris</taxon>
    </lineage>
</organism>
<evidence type="ECO:0000256" key="4">
    <source>
        <dbReference type="ARBA" id="ARBA00022833"/>
    </source>
</evidence>
<dbReference type="NCBIfam" id="TIGR01664">
    <property type="entry name" value="DNA-3'-Pase"/>
    <property type="match status" value="1"/>
</dbReference>
<keyword evidence="9" id="KW-1185">Reference proteome</keyword>
<evidence type="ECO:0000256" key="5">
    <source>
        <dbReference type="ARBA" id="ARBA00023242"/>
    </source>
</evidence>
<dbReference type="InterPro" id="IPR036957">
    <property type="entry name" value="Znf_PARP_sf"/>
</dbReference>
<keyword evidence="3" id="KW-0863">Zinc-finger</keyword>
<feature type="compositionally biased region" description="Basic and acidic residues" evidence="6">
    <location>
        <begin position="134"/>
        <end position="169"/>
    </location>
</feature>
<dbReference type="AlphaFoldDB" id="A0AAX6HKV7"/>
<evidence type="ECO:0000256" key="3">
    <source>
        <dbReference type="ARBA" id="ARBA00022771"/>
    </source>
</evidence>
<dbReference type="Gene3D" id="3.40.50.1000">
    <property type="entry name" value="HAD superfamily/HAD-like"/>
    <property type="match status" value="1"/>
</dbReference>
<dbReference type="InterPro" id="IPR006551">
    <property type="entry name" value="Polynucleotide_phosphatase"/>
</dbReference>
<dbReference type="GO" id="GO:0006281">
    <property type="term" value="P:DNA repair"/>
    <property type="evidence" value="ECO:0007669"/>
    <property type="project" value="TreeGrafter"/>
</dbReference>
<name>A0AAX6HKV7_IRIPA</name>
<dbReference type="NCBIfam" id="TIGR01662">
    <property type="entry name" value="HAD-SF-IIIA"/>
    <property type="match status" value="1"/>
</dbReference>
<dbReference type="CDD" id="cd01625">
    <property type="entry name" value="HAD_PNP"/>
    <property type="match status" value="1"/>
</dbReference>
<comment type="subcellular location">
    <subcellularLocation>
        <location evidence="1">Nucleus</location>
    </subcellularLocation>
</comment>
<keyword evidence="5" id="KW-0539">Nucleus</keyword>
<dbReference type="Gene3D" id="3.30.1740.10">
    <property type="entry name" value="Zinc finger, PARP-type"/>
    <property type="match status" value="1"/>
</dbReference>
<dbReference type="PANTHER" id="PTHR12083:SF9">
    <property type="entry name" value="BIFUNCTIONAL POLYNUCLEOTIDE PHOSPHATASE_KINASE"/>
    <property type="match status" value="1"/>
</dbReference>
<evidence type="ECO:0000256" key="6">
    <source>
        <dbReference type="SAM" id="MobiDB-lite"/>
    </source>
</evidence>
<comment type="caution">
    <text evidence="8">The sequence shown here is derived from an EMBL/GenBank/DDBJ whole genome shotgun (WGS) entry which is preliminary data.</text>
</comment>
<evidence type="ECO:0000313" key="8">
    <source>
        <dbReference type="EMBL" id="KAJ6841719.1"/>
    </source>
</evidence>
<dbReference type="FunFam" id="3.40.50.1000:FF:000198">
    <property type="entry name" value="Bifunctional polynucleotide phosphatase/kinase"/>
    <property type="match status" value="1"/>
</dbReference>
<accession>A0AAX6HKV7</accession>
<dbReference type="Proteomes" id="UP001140949">
    <property type="component" value="Unassembled WGS sequence"/>
</dbReference>
<dbReference type="EMBL" id="JANAVB010008399">
    <property type="protein sequence ID" value="KAJ6841719.1"/>
    <property type="molecule type" value="Genomic_DNA"/>
</dbReference>
<dbReference type="InterPro" id="IPR023214">
    <property type="entry name" value="HAD_sf"/>
</dbReference>
<dbReference type="SUPFAM" id="SSF57716">
    <property type="entry name" value="Glucocorticoid receptor-like (DNA-binding domain)"/>
    <property type="match status" value="1"/>
</dbReference>
<dbReference type="Pfam" id="PF00645">
    <property type="entry name" value="zf-PARP"/>
    <property type="match status" value="1"/>
</dbReference>
<dbReference type="InterPro" id="IPR013954">
    <property type="entry name" value="PNK3P"/>
</dbReference>
<dbReference type="GO" id="GO:0008270">
    <property type="term" value="F:zinc ion binding"/>
    <property type="evidence" value="ECO:0007669"/>
    <property type="project" value="UniProtKB-KW"/>
</dbReference>
<dbReference type="SMART" id="SM01336">
    <property type="entry name" value="zf-PARP"/>
    <property type="match status" value="1"/>
</dbReference>
<keyword evidence="2" id="KW-0479">Metal-binding</keyword>
<dbReference type="PANTHER" id="PTHR12083">
    <property type="entry name" value="BIFUNCTIONAL POLYNUCLEOTIDE PHOSPHATASE/KINASE"/>
    <property type="match status" value="1"/>
</dbReference>
<dbReference type="InterPro" id="IPR001510">
    <property type="entry name" value="Znf_PARP"/>
</dbReference>
<gene>
    <name evidence="8" type="ORF">M6B38_304845</name>
</gene>